<keyword evidence="2" id="KW-1185">Reference proteome</keyword>
<name>A0ACC5T5E5_ENSAD</name>
<proteinExistence type="predicted"/>
<accession>A0ACC5T5E5</accession>
<comment type="caution">
    <text evidence="1">The sequence shown here is derived from an EMBL/GenBank/DDBJ whole genome shotgun (WGS) entry which is preliminary data.</text>
</comment>
<reference evidence="1" key="1">
    <citation type="submission" date="2021-03" db="EMBL/GenBank/DDBJ databases">
        <title>Genomic Encyclopedia of Type Strains, Phase IV (KMG-IV): sequencing the most valuable type-strain genomes for metagenomic binning, comparative biology and taxonomic classification.</title>
        <authorList>
            <person name="Goeker M."/>
        </authorList>
    </citation>
    <scope>NUCLEOTIDE SEQUENCE</scope>
    <source>
        <strain evidence="1">DSM 18131</strain>
    </source>
</reference>
<sequence length="173" mass="18657">MQLGMSESARFSSAEEARFRVGYPNSRPRKSRIIALDAASFEVLVELAGREWSDAHFLGFVETKPASETLHMLPVDAVLKGLDGSHVNLADEVADADVIVMVATAGATAEVAEVIGNACFVRNKLPTGLVLSAPEVSYEMLSRTLINMRPFAAMLVISNGVEYVSEMLSALRV</sequence>
<evidence type="ECO:0000313" key="1">
    <source>
        <dbReference type="EMBL" id="MBP1876320.1"/>
    </source>
</evidence>
<evidence type="ECO:0000313" key="2">
    <source>
        <dbReference type="Proteomes" id="UP000823773"/>
    </source>
</evidence>
<gene>
    <name evidence="1" type="ORF">J2Z19_006070</name>
</gene>
<protein>
    <submittedName>
        <fullName evidence="1">Uncharacterized protein</fullName>
    </submittedName>
</protein>
<dbReference type="Proteomes" id="UP000823773">
    <property type="component" value="Unassembled WGS sequence"/>
</dbReference>
<dbReference type="EMBL" id="JAGGJR010000016">
    <property type="protein sequence ID" value="MBP1876320.1"/>
    <property type="molecule type" value="Genomic_DNA"/>
</dbReference>
<organism evidence="1 2">
    <name type="scientific">Ensifer adhaerens</name>
    <name type="common">Sinorhizobium morelense</name>
    <dbReference type="NCBI Taxonomy" id="106592"/>
    <lineage>
        <taxon>Bacteria</taxon>
        <taxon>Pseudomonadati</taxon>
        <taxon>Pseudomonadota</taxon>
        <taxon>Alphaproteobacteria</taxon>
        <taxon>Hyphomicrobiales</taxon>
        <taxon>Rhizobiaceae</taxon>
        <taxon>Sinorhizobium/Ensifer group</taxon>
        <taxon>Ensifer</taxon>
    </lineage>
</organism>